<accession>A0A839T0W1</accession>
<dbReference type="AlphaFoldDB" id="A0A839T0W1"/>
<evidence type="ECO:0000313" key="1">
    <source>
        <dbReference type="EMBL" id="MBB3066783.1"/>
    </source>
</evidence>
<keyword evidence="1" id="KW-0378">Hydrolase</keyword>
<dbReference type="CDD" id="cd07525">
    <property type="entry name" value="HAD_like"/>
    <property type="match status" value="1"/>
</dbReference>
<sequence>MNSNIPLMTGFEPLAKRYKGLIVDLFGVLHNGVAALPGAVEAARRYRAGGGKLLILSNAPRRNCAVRESCAAMGIDGSVYDELLSSGEETWRHLKERPDSWYVNLGNRCFHMGPDQDPGMRAGLDLSFVEAPEEADFVLHTGAHMPEDSLERFAAVTQRCAALNLPMICANPDLEVLRGSTREICAGAVAAYYETLGGEVRYHGKPHPDIYERALGLLGLAPGDPILCIGDTLRTDVAGAQVAGLDSLWILSGIHAQALDLTPDKTPSPTALSDFCASQGLYPTYAQDWLRW</sequence>
<dbReference type="Proteomes" id="UP000581135">
    <property type="component" value="Unassembled WGS sequence"/>
</dbReference>
<dbReference type="Pfam" id="PF13344">
    <property type="entry name" value="Hydrolase_6"/>
    <property type="match status" value="1"/>
</dbReference>
<proteinExistence type="predicted"/>
<dbReference type="GO" id="GO:0016791">
    <property type="term" value="F:phosphatase activity"/>
    <property type="evidence" value="ECO:0007669"/>
    <property type="project" value="TreeGrafter"/>
</dbReference>
<dbReference type="Gene3D" id="3.40.50.1000">
    <property type="entry name" value="HAD superfamily/HAD-like"/>
    <property type="match status" value="2"/>
</dbReference>
<dbReference type="GO" id="GO:0005737">
    <property type="term" value="C:cytoplasm"/>
    <property type="evidence" value="ECO:0007669"/>
    <property type="project" value="TreeGrafter"/>
</dbReference>
<dbReference type="Pfam" id="PF13242">
    <property type="entry name" value="Hydrolase_like"/>
    <property type="match status" value="1"/>
</dbReference>
<dbReference type="InterPro" id="IPR006356">
    <property type="entry name" value="HAD-SF_hydro_IIA_hyp3"/>
</dbReference>
<dbReference type="InterPro" id="IPR006357">
    <property type="entry name" value="HAD-SF_hydro_IIA"/>
</dbReference>
<dbReference type="EMBL" id="JACHXA010000010">
    <property type="protein sequence ID" value="MBB3066783.1"/>
    <property type="molecule type" value="Genomic_DNA"/>
</dbReference>
<dbReference type="PANTHER" id="PTHR19288:SF90">
    <property type="entry name" value="OS08G0542600 PROTEIN"/>
    <property type="match status" value="1"/>
</dbReference>
<dbReference type="RefSeq" id="WP_183417603.1">
    <property type="nucleotide sequence ID" value="NZ_JACHXA010000010.1"/>
</dbReference>
<organism evidence="1 2">
    <name type="scientific">Limibacillus halophilus</name>
    <dbReference type="NCBI Taxonomy" id="1579333"/>
    <lineage>
        <taxon>Bacteria</taxon>
        <taxon>Pseudomonadati</taxon>
        <taxon>Pseudomonadota</taxon>
        <taxon>Alphaproteobacteria</taxon>
        <taxon>Rhodospirillales</taxon>
        <taxon>Rhodovibrionaceae</taxon>
        <taxon>Limibacillus</taxon>
    </lineage>
</organism>
<gene>
    <name evidence="1" type="ORF">FHR98_003093</name>
</gene>
<dbReference type="PANTHER" id="PTHR19288">
    <property type="entry name" value="4-NITROPHENYLPHOSPHATASE-RELATED"/>
    <property type="match status" value="1"/>
</dbReference>
<dbReference type="SUPFAM" id="SSF56784">
    <property type="entry name" value="HAD-like"/>
    <property type="match status" value="1"/>
</dbReference>
<dbReference type="InterPro" id="IPR036412">
    <property type="entry name" value="HAD-like_sf"/>
</dbReference>
<dbReference type="InterPro" id="IPR023214">
    <property type="entry name" value="HAD_sf"/>
</dbReference>
<keyword evidence="2" id="KW-1185">Reference proteome</keyword>
<evidence type="ECO:0000313" key="2">
    <source>
        <dbReference type="Proteomes" id="UP000581135"/>
    </source>
</evidence>
<protein>
    <submittedName>
        <fullName evidence="1">HAD superfamily hydrolase (TIGR01459 family)</fullName>
    </submittedName>
</protein>
<reference evidence="1 2" key="1">
    <citation type="submission" date="2020-08" db="EMBL/GenBank/DDBJ databases">
        <title>Genomic Encyclopedia of Type Strains, Phase III (KMG-III): the genomes of soil and plant-associated and newly described type strains.</title>
        <authorList>
            <person name="Whitman W."/>
        </authorList>
    </citation>
    <scope>NUCLEOTIDE SEQUENCE [LARGE SCALE GENOMIC DNA]</scope>
    <source>
        <strain evidence="1 2">CECT 8803</strain>
    </source>
</reference>
<name>A0A839T0W1_9PROT</name>
<comment type="caution">
    <text evidence="1">The sequence shown here is derived from an EMBL/GenBank/DDBJ whole genome shotgun (WGS) entry which is preliminary data.</text>
</comment>
<dbReference type="NCBIfam" id="TIGR01459">
    <property type="entry name" value="HAD-SF-IIA-hyp4"/>
    <property type="match status" value="1"/>
</dbReference>